<dbReference type="Proteomes" id="UP000595437">
    <property type="component" value="Chromosome 17"/>
</dbReference>
<protein>
    <submittedName>
        <fullName evidence="2">Uncharacterized protein</fullName>
    </submittedName>
</protein>
<dbReference type="EMBL" id="CP045906">
    <property type="protein sequence ID" value="QQP34965.1"/>
    <property type="molecule type" value="Genomic_DNA"/>
</dbReference>
<accession>A0A7T8GPA0</accession>
<feature type="region of interest" description="Disordered" evidence="1">
    <location>
        <begin position="114"/>
        <end position="133"/>
    </location>
</feature>
<organism evidence="2 3">
    <name type="scientific">Caligus rogercresseyi</name>
    <name type="common">Sea louse</name>
    <dbReference type="NCBI Taxonomy" id="217165"/>
    <lineage>
        <taxon>Eukaryota</taxon>
        <taxon>Metazoa</taxon>
        <taxon>Ecdysozoa</taxon>
        <taxon>Arthropoda</taxon>
        <taxon>Crustacea</taxon>
        <taxon>Multicrustacea</taxon>
        <taxon>Hexanauplia</taxon>
        <taxon>Copepoda</taxon>
        <taxon>Siphonostomatoida</taxon>
        <taxon>Caligidae</taxon>
        <taxon>Caligus</taxon>
    </lineage>
</organism>
<dbReference type="SUPFAM" id="SSF53098">
    <property type="entry name" value="Ribonuclease H-like"/>
    <property type="match status" value="1"/>
</dbReference>
<sequence length="133" mass="15063">MKEYVTAMEPVAACLDNLQAEEKAYMGMFLPSLFIMKLSLRSFNQMGTLVDALLDHNGRQGFKARFGHLFEDDDLLMATALHPHYKLVAVKNMTKSRAQTDTIQRRLVEELAAKSGVEESQLEEREVSVEDDP</sequence>
<gene>
    <name evidence="2" type="ORF">FKW44_023039</name>
</gene>
<feature type="non-terminal residue" evidence="2">
    <location>
        <position position="133"/>
    </location>
</feature>
<evidence type="ECO:0000256" key="1">
    <source>
        <dbReference type="SAM" id="MobiDB-lite"/>
    </source>
</evidence>
<evidence type="ECO:0000313" key="2">
    <source>
        <dbReference type="EMBL" id="QQP34965.1"/>
    </source>
</evidence>
<dbReference type="AlphaFoldDB" id="A0A7T8GPA0"/>
<proteinExistence type="predicted"/>
<name>A0A7T8GPA0_CALRO</name>
<keyword evidence="3" id="KW-1185">Reference proteome</keyword>
<feature type="compositionally biased region" description="Basic and acidic residues" evidence="1">
    <location>
        <begin position="122"/>
        <end position="133"/>
    </location>
</feature>
<reference evidence="3" key="1">
    <citation type="submission" date="2021-01" db="EMBL/GenBank/DDBJ databases">
        <title>Caligus Genome Assembly.</title>
        <authorList>
            <person name="Gallardo-Escarate C."/>
        </authorList>
    </citation>
    <scope>NUCLEOTIDE SEQUENCE [LARGE SCALE GENOMIC DNA]</scope>
</reference>
<dbReference type="OrthoDB" id="10057873at2759"/>
<evidence type="ECO:0000313" key="3">
    <source>
        <dbReference type="Proteomes" id="UP000595437"/>
    </source>
</evidence>
<dbReference type="InterPro" id="IPR012337">
    <property type="entry name" value="RNaseH-like_sf"/>
</dbReference>